<sequence length="137" mass="15223">EMAKHLPQIDDVEVDVDRVDRSADSTTYRVTVGWTNSGRLPTALRQAQLVKIVQEDRVRLQFDSTLTAREDPKVRIVDPATYDKTIEAGWTEPGESKSVSFTVRTYGVPGVEGEVEVLSTRGGRVNVPLILGRPEDD</sequence>
<evidence type="ECO:0000313" key="2">
    <source>
        <dbReference type="Proteomes" id="UP000702544"/>
    </source>
</evidence>
<dbReference type="EMBL" id="JAACAK010000100">
    <property type="protein sequence ID" value="NIR75915.1"/>
    <property type="molecule type" value="Genomic_DNA"/>
</dbReference>
<evidence type="ECO:0000313" key="1">
    <source>
        <dbReference type="EMBL" id="NIR75915.1"/>
    </source>
</evidence>
<name>A0AAE5CCP0_9BACT</name>
<gene>
    <name evidence="1" type="ORF">GWO12_12510</name>
</gene>
<reference evidence="1 2" key="1">
    <citation type="submission" date="2020-01" db="EMBL/GenBank/DDBJ databases">
        <title>Genomes assembled from Gulf of Kutch pelagic sediment metagenomes.</title>
        <authorList>
            <person name="Chandrashekar M."/>
            <person name="Mahajan M.S."/>
            <person name="Dave K.J."/>
            <person name="Vatsa P."/>
            <person name="Nathani N.M."/>
        </authorList>
    </citation>
    <scope>NUCLEOTIDE SEQUENCE [LARGE SCALE GENOMIC DNA]</scope>
    <source>
        <strain evidence="1">KS3-K002</strain>
    </source>
</reference>
<protein>
    <submittedName>
        <fullName evidence="1">Peptidase</fullName>
    </submittedName>
</protein>
<dbReference type="AlphaFoldDB" id="A0AAE5CCP0"/>
<comment type="caution">
    <text evidence="1">The sequence shown here is derived from an EMBL/GenBank/DDBJ whole genome shotgun (WGS) entry which is preliminary data.</text>
</comment>
<feature type="non-terminal residue" evidence="1">
    <location>
        <position position="1"/>
    </location>
</feature>
<accession>A0AAE5CCP0</accession>
<dbReference type="Proteomes" id="UP000702544">
    <property type="component" value="Unassembled WGS sequence"/>
</dbReference>
<organism evidence="1 2">
    <name type="scientific">Candidatus Kutchimonas denitrificans</name>
    <dbReference type="NCBI Taxonomy" id="3056748"/>
    <lineage>
        <taxon>Bacteria</taxon>
        <taxon>Pseudomonadati</taxon>
        <taxon>Gemmatimonadota</taxon>
        <taxon>Gemmatimonadia</taxon>
        <taxon>Candidatus Palauibacterales</taxon>
        <taxon>Candidatus Palauibacteraceae</taxon>
        <taxon>Candidatus Kutchimonas</taxon>
    </lineage>
</organism>
<proteinExistence type="predicted"/>